<dbReference type="PANTHER" id="PTHR37230:SF1">
    <property type="entry name" value="OS06G0731300 PROTEIN"/>
    <property type="match status" value="1"/>
</dbReference>
<dbReference type="OMA" id="LERWPYH"/>
<gene>
    <name evidence="2" type="ORF">SELMODRAFT_423125</name>
</gene>
<dbReference type="PANTHER" id="PTHR37230">
    <property type="entry name" value="OS06G0731300 PROTEIN"/>
    <property type="match status" value="1"/>
</dbReference>
<feature type="domain" description="DUF7895" evidence="1">
    <location>
        <begin position="91"/>
        <end position="162"/>
    </location>
</feature>
<dbReference type="FunCoup" id="D8SKN1">
    <property type="interactions" value="1640"/>
</dbReference>
<dbReference type="AlphaFoldDB" id="D8SKN1"/>
<dbReference type="KEGG" id="smo:SELMODRAFT_423125"/>
<dbReference type="EMBL" id="GL377625">
    <property type="protein sequence ID" value="EFJ15011.1"/>
    <property type="molecule type" value="Genomic_DNA"/>
</dbReference>
<name>D8SKN1_SELML</name>
<dbReference type="InterPro" id="IPR057217">
    <property type="entry name" value="DUF7895"/>
</dbReference>
<keyword evidence="3" id="KW-1185">Reference proteome</keyword>
<dbReference type="Proteomes" id="UP000001514">
    <property type="component" value="Unassembled WGS sequence"/>
</dbReference>
<reference evidence="2 3" key="1">
    <citation type="journal article" date="2011" name="Science">
        <title>The Selaginella genome identifies genetic changes associated with the evolution of vascular plants.</title>
        <authorList>
            <person name="Banks J.A."/>
            <person name="Nishiyama T."/>
            <person name="Hasebe M."/>
            <person name="Bowman J.L."/>
            <person name="Gribskov M."/>
            <person name="dePamphilis C."/>
            <person name="Albert V.A."/>
            <person name="Aono N."/>
            <person name="Aoyama T."/>
            <person name="Ambrose B.A."/>
            <person name="Ashton N.W."/>
            <person name="Axtell M.J."/>
            <person name="Barker E."/>
            <person name="Barker M.S."/>
            <person name="Bennetzen J.L."/>
            <person name="Bonawitz N.D."/>
            <person name="Chapple C."/>
            <person name="Cheng C."/>
            <person name="Correa L.G."/>
            <person name="Dacre M."/>
            <person name="DeBarry J."/>
            <person name="Dreyer I."/>
            <person name="Elias M."/>
            <person name="Engstrom E.M."/>
            <person name="Estelle M."/>
            <person name="Feng L."/>
            <person name="Finet C."/>
            <person name="Floyd S.K."/>
            <person name="Frommer W.B."/>
            <person name="Fujita T."/>
            <person name="Gramzow L."/>
            <person name="Gutensohn M."/>
            <person name="Harholt J."/>
            <person name="Hattori M."/>
            <person name="Heyl A."/>
            <person name="Hirai T."/>
            <person name="Hiwatashi Y."/>
            <person name="Ishikawa M."/>
            <person name="Iwata M."/>
            <person name="Karol K.G."/>
            <person name="Koehler B."/>
            <person name="Kolukisaoglu U."/>
            <person name="Kubo M."/>
            <person name="Kurata T."/>
            <person name="Lalonde S."/>
            <person name="Li K."/>
            <person name="Li Y."/>
            <person name="Litt A."/>
            <person name="Lyons E."/>
            <person name="Manning G."/>
            <person name="Maruyama T."/>
            <person name="Michael T.P."/>
            <person name="Mikami K."/>
            <person name="Miyazaki S."/>
            <person name="Morinaga S."/>
            <person name="Murata T."/>
            <person name="Mueller-Roeber B."/>
            <person name="Nelson D.R."/>
            <person name="Obara M."/>
            <person name="Oguri Y."/>
            <person name="Olmstead R.G."/>
            <person name="Onodera N."/>
            <person name="Petersen B.L."/>
            <person name="Pils B."/>
            <person name="Prigge M."/>
            <person name="Rensing S.A."/>
            <person name="Riano-Pachon D.M."/>
            <person name="Roberts A.W."/>
            <person name="Sato Y."/>
            <person name="Scheller H.V."/>
            <person name="Schulz B."/>
            <person name="Schulz C."/>
            <person name="Shakirov E.V."/>
            <person name="Shibagaki N."/>
            <person name="Shinohara N."/>
            <person name="Shippen D.E."/>
            <person name="Soerensen I."/>
            <person name="Sotooka R."/>
            <person name="Sugimoto N."/>
            <person name="Sugita M."/>
            <person name="Sumikawa N."/>
            <person name="Tanurdzic M."/>
            <person name="Theissen G."/>
            <person name="Ulvskov P."/>
            <person name="Wakazuki S."/>
            <person name="Weng J.K."/>
            <person name="Willats W.W."/>
            <person name="Wipf D."/>
            <person name="Wolf P.G."/>
            <person name="Yang L."/>
            <person name="Zimmer A.D."/>
            <person name="Zhu Q."/>
            <person name="Mitros T."/>
            <person name="Hellsten U."/>
            <person name="Loque D."/>
            <person name="Otillar R."/>
            <person name="Salamov A."/>
            <person name="Schmutz J."/>
            <person name="Shapiro H."/>
            <person name="Lindquist E."/>
            <person name="Lucas S."/>
            <person name="Rokhsar D."/>
            <person name="Grigoriev I.V."/>
        </authorList>
    </citation>
    <scope>NUCLEOTIDE SEQUENCE [LARGE SCALE GENOMIC DNA]</scope>
</reference>
<protein>
    <recommendedName>
        <fullName evidence="1">DUF7895 domain-containing protein</fullName>
    </recommendedName>
</protein>
<sequence length="167" mass="17613">MASCNLRFVGGMRPGDQGLQVKFHGFQSKEVFSPRSASPSRGLVEARPRKRHRVIVAALEDVASGIAVLGIVGAASFALARLQKGAADQTREDCGACSGTGLCPQCSGQGFVMKELLPDVAAKAKKSANAAKRNTAGLPNKWKYCVACSGSRTCLECQGRGWNLRSS</sequence>
<evidence type="ECO:0000313" key="3">
    <source>
        <dbReference type="Proteomes" id="UP000001514"/>
    </source>
</evidence>
<dbReference type="Pfam" id="PF25433">
    <property type="entry name" value="DUF7895"/>
    <property type="match status" value="1"/>
</dbReference>
<dbReference type="Gramene" id="EFJ15011">
    <property type="protein sequence ID" value="EFJ15011"/>
    <property type="gene ID" value="SELMODRAFT_423125"/>
</dbReference>
<dbReference type="eggNOG" id="ENOG502S24E">
    <property type="taxonomic scope" value="Eukaryota"/>
</dbReference>
<evidence type="ECO:0000259" key="1">
    <source>
        <dbReference type="Pfam" id="PF25433"/>
    </source>
</evidence>
<organism evidence="3">
    <name type="scientific">Selaginella moellendorffii</name>
    <name type="common">Spikemoss</name>
    <dbReference type="NCBI Taxonomy" id="88036"/>
    <lineage>
        <taxon>Eukaryota</taxon>
        <taxon>Viridiplantae</taxon>
        <taxon>Streptophyta</taxon>
        <taxon>Embryophyta</taxon>
        <taxon>Tracheophyta</taxon>
        <taxon>Lycopodiopsida</taxon>
        <taxon>Selaginellales</taxon>
        <taxon>Selaginellaceae</taxon>
        <taxon>Selaginella</taxon>
    </lineage>
</organism>
<evidence type="ECO:0000313" key="2">
    <source>
        <dbReference type="EMBL" id="EFJ15011.1"/>
    </source>
</evidence>
<dbReference type="HOGENOM" id="CLU_1707312_0_0_1"/>
<accession>D8SKN1</accession>
<dbReference type="InParanoid" id="D8SKN1"/>
<proteinExistence type="predicted"/>
<dbReference type="OrthoDB" id="1933346at2759"/>